<evidence type="ECO:0000256" key="2">
    <source>
        <dbReference type="ARBA" id="ARBA00006921"/>
    </source>
</evidence>
<keyword evidence="6" id="KW-0187">Copper transport</keyword>
<dbReference type="AlphaFoldDB" id="A0A2H2ZA96"/>
<dbReference type="InterPro" id="IPR007274">
    <property type="entry name" value="Cop_transporter"/>
</dbReference>
<accession>A0A2H2ZA96</accession>
<keyword evidence="5 6" id="KW-0472">Membrane</keyword>
<feature type="transmembrane region" description="Helical" evidence="6">
    <location>
        <begin position="187"/>
        <end position="205"/>
    </location>
</feature>
<keyword evidence="3 6" id="KW-0812">Transmembrane</keyword>
<evidence type="ECO:0000313" key="8">
    <source>
        <dbReference type="Proteomes" id="UP000219286"/>
    </source>
</evidence>
<keyword evidence="8" id="KW-1185">Reference proteome</keyword>
<evidence type="ECO:0000256" key="6">
    <source>
        <dbReference type="RuleBase" id="RU367022"/>
    </source>
</evidence>
<comment type="similarity">
    <text evidence="2 6">Belongs to the copper transporter (Ctr) (TC 1.A.56) family. SLC31A subfamily.</text>
</comment>
<sequence>MDMDKGLGMTTTMAMDMASATTAAAAAAAATGGGMDHDMSAMMGKGGLCKISMLWNWNVMNTCFISKHWQITSKGMFAGSCIGVILLVIALEFLRRLSKEYDRFLIKQHLARFRDASSAPVAVAAKPAKSAAEAAGGESVTSLEAAPRAVPPFRPSVLQQALRALLHVAQFSVAYIVMLLAMYYNGYFIICIFIGAYIGSFVFHWEPLTAG</sequence>
<keyword evidence="6" id="KW-0186">Copper</keyword>
<evidence type="ECO:0000256" key="4">
    <source>
        <dbReference type="ARBA" id="ARBA00022989"/>
    </source>
</evidence>
<dbReference type="OrthoDB" id="161814at2759"/>
<dbReference type="EMBL" id="LFMI01000267">
    <property type="protein sequence ID" value="OTA02012.1"/>
    <property type="molecule type" value="Genomic_DNA"/>
</dbReference>
<protein>
    <recommendedName>
        <fullName evidence="6">Copper transport protein</fullName>
    </recommendedName>
</protein>
<dbReference type="Pfam" id="PF04145">
    <property type="entry name" value="Ctr"/>
    <property type="match status" value="1"/>
</dbReference>
<dbReference type="PANTHER" id="PTHR12483:SF73">
    <property type="entry name" value="COPPER TRANSPORT PROTEIN CTR3"/>
    <property type="match status" value="1"/>
</dbReference>
<dbReference type="Proteomes" id="UP000219286">
    <property type="component" value="Unassembled WGS sequence"/>
</dbReference>
<evidence type="ECO:0000313" key="7">
    <source>
        <dbReference type="EMBL" id="OTA02012.1"/>
    </source>
</evidence>
<dbReference type="GO" id="GO:0005375">
    <property type="term" value="F:copper ion transmembrane transporter activity"/>
    <property type="evidence" value="ECO:0007669"/>
    <property type="project" value="UniProtKB-UniRule"/>
</dbReference>
<keyword evidence="4 6" id="KW-1133">Transmembrane helix</keyword>
<organism evidence="7 8">
    <name type="scientific">Trichoderma parareesei</name>
    <name type="common">Filamentous fungus</name>
    <dbReference type="NCBI Taxonomy" id="858221"/>
    <lineage>
        <taxon>Eukaryota</taxon>
        <taxon>Fungi</taxon>
        <taxon>Dikarya</taxon>
        <taxon>Ascomycota</taxon>
        <taxon>Pezizomycotina</taxon>
        <taxon>Sordariomycetes</taxon>
        <taxon>Hypocreomycetidae</taxon>
        <taxon>Hypocreales</taxon>
        <taxon>Hypocreaceae</taxon>
        <taxon>Trichoderma</taxon>
    </lineage>
</organism>
<evidence type="ECO:0000256" key="3">
    <source>
        <dbReference type="ARBA" id="ARBA00022692"/>
    </source>
</evidence>
<keyword evidence="6" id="KW-0813">Transport</keyword>
<evidence type="ECO:0000256" key="1">
    <source>
        <dbReference type="ARBA" id="ARBA00004141"/>
    </source>
</evidence>
<name>A0A2H2ZA96_TRIPA</name>
<gene>
    <name evidence="7" type="ORF">A9Z42_0023450</name>
</gene>
<evidence type="ECO:0000256" key="5">
    <source>
        <dbReference type="ARBA" id="ARBA00023136"/>
    </source>
</evidence>
<reference evidence="7 8" key="1">
    <citation type="journal article" date="2015" name="Genome Announc.">
        <title>Genome sequence and annotation of Trichoderma parareesei, the ancestor of the cellulase producer Trichoderma reesei.</title>
        <authorList>
            <person name="Yang D."/>
            <person name="Pomraning K."/>
            <person name="Kopchinskiy A."/>
            <person name="Karimi Aghcheh R."/>
            <person name="Atanasova L."/>
            <person name="Chenthamara K."/>
            <person name="Baker S.E."/>
            <person name="Zhang R."/>
            <person name="Shen Q."/>
            <person name="Freitag M."/>
            <person name="Kubicek C.P."/>
            <person name="Druzhinina I.S."/>
        </authorList>
    </citation>
    <scope>NUCLEOTIDE SEQUENCE [LARGE SCALE GENOMIC DNA]</scope>
    <source>
        <strain evidence="7 8">CBS 125925</strain>
    </source>
</reference>
<comment type="subcellular location">
    <subcellularLocation>
        <location evidence="1 6">Membrane</location>
        <topology evidence="1 6">Multi-pass membrane protein</topology>
    </subcellularLocation>
</comment>
<keyword evidence="6" id="KW-0406">Ion transport</keyword>
<comment type="caution">
    <text evidence="7">The sequence shown here is derived from an EMBL/GenBank/DDBJ whole genome shotgun (WGS) entry which is preliminary data.</text>
</comment>
<dbReference type="GO" id="GO:0016020">
    <property type="term" value="C:membrane"/>
    <property type="evidence" value="ECO:0007669"/>
    <property type="project" value="UniProtKB-SubCell"/>
</dbReference>
<proteinExistence type="inferred from homology"/>
<dbReference type="PANTHER" id="PTHR12483">
    <property type="entry name" value="SOLUTE CARRIER FAMILY 31 COPPER TRANSPORTERS"/>
    <property type="match status" value="1"/>
</dbReference>
<feature type="transmembrane region" description="Helical" evidence="6">
    <location>
        <begin position="73"/>
        <end position="94"/>
    </location>
</feature>